<comment type="caution">
    <text evidence="4">The sequence shown here is derived from an EMBL/GenBank/DDBJ whole genome shotgun (WGS) entry which is preliminary data.</text>
</comment>
<evidence type="ECO:0000256" key="1">
    <source>
        <dbReference type="ARBA" id="ARBA00022737"/>
    </source>
</evidence>
<organism evidence="4 6">
    <name type="scientific">Didymodactylos carnosus</name>
    <dbReference type="NCBI Taxonomy" id="1234261"/>
    <lineage>
        <taxon>Eukaryota</taxon>
        <taxon>Metazoa</taxon>
        <taxon>Spiralia</taxon>
        <taxon>Gnathifera</taxon>
        <taxon>Rotifera</taxon>
        <taxon>Eurotatoria</taxon>
        <taxon>Bdelloidea</taxon>
        <taxon>Philodinida</taxon>
        <taxon>Philodinidae</taxon>
        <taxon>Didymodactylos</taxon>
    </lineage>
</organism>
<dbReference type="SUPFAM" id="SSF48452">
    <property type="entry name" value="TPR-like"/>
    <property type="match status" value="1"/>
</dbReference>
<keyword evidence="1" id="KW-0677">Repeat</keyword>
<protein>
    <submittedName>
        <fullName evidence="4">Uncharacterized protein</fullName>
    </submittedName>
</protein>
<dbReference type="EMBL" id="CAJOBA010034090">
    <property type="protein sequence ID" value="CAF3977819.1"/>
    <property type="molecule type" value="Genomic_DNA"/>
</dbReference>
<proteinExistence type="predicted"/>
<reference evidence="4" key="1">
    <citation type="submission" date="2021-02" db="EMBL/GenBank/DDBJ databases">
        <authorList>
            <person name="Nowell W R."/>
        </authorList>
    </citation>
    <scope>NUCLEOTIDE SEQUENCE</scope>
</reference>
<gene>
    <name evidence="4" type="ORF">OVA965_LOCUS22343</name>
    <name evidence="5" type="ORF">TMI583_LOCUS23057</name>
</gene>
<dbReference type="SMART" id="SM00028">
    <property type="entry name" value="TPR"/>
    <property type="match status" value="2"/>
</dbReference>
<dbReference type="AlphaFoldDB" id="A0A8S2EHI5"/>
<dbReference type="PANTHER" id="PTHR45641:SF19">
    <property type="entry name" value="NEPHROCYSTIN-3"/>
    <property type="match status" value="1"/>
</dbReference>
<dbReference type="Gene3D" id="1.25.40.10">
    <property type="entry name" value="Tetratricopeptide repeat domain"/>
    <property type="match status" value="1"/>
</dbReference>
<dbReference type="Proteomes" id="UP000682733">
    <property type="component" value="Unassembled WGS sequence"/>
</dbReference>
<feature type="repeat" description="TPR" evidence="3">
    <location>
        <begin position="17"/>
        <end position="50"/>
    </location>
</feature>
<evidence type="ECO:0000313" key="5">
    <source>
        <dbReference type="EMBL" id="CAF3977819.1"/>
    </source>
</evidence>
<sequence>KGLQVRVHLSAKHEDVSQSYHNLGVVYFKQDETQLALKYLTETLVLRVQNASLNHHLITETCQRIGKILHSDGDYEKPLENFQKTIKLKLISPQTAYSQNDVTTLLNFLEEETRLAPGNHTADRIIQAHQDICIEWGVLDKISTLKSFETATRQLALASLPTISKVLPVVTGLFTSLEPLSFDPQTVQKLKDALRSA</sequence>
<dbReference type="InterPro" id="IPR019734">
    <property type="entry name" value="TPR_rpt"/>
</dbReference>
<dbReference type="InterPro" id="IPR011990">
    <property type="entry name" value="TPR-like_helical_dom_sf"/>
</dbReference>
<evidence type="ECO:0000256" key="3">
    <source>
        <dbReference type="PROSITE-ProRule" id="PRU00339"/>
    </source>
</evidence>
<dbReference type="EMBL" id="CAJNOK010012566">
    <property type="protein sequence ID" value="CAF1166249.1"/>
    <property type="molecule type" value="Genomic_DNA"/>
</dbReference>
<evidence type="ECO:0000313" key="6">
    <source>
        <dbReference type="Proteomes" id="UP000677228"/>
    </source>
</evidence>
<evidence type="ECO:0000313" key="4">
    <source>
        <dbReference type="EMBL" id="CAF1166249.1"/>
    </source>
</evidence>
<keyword evidence="2 3" id="KW-0802">TPR repeat</keyword>
<name>A0A8S2EHI5_9BILA</name>
<dbReference type="PROSITE" id="PS50005">
    <property type="entry name" value="TPR"/>
    <property type="match status" value="1"/>
</dbReference>
<feature type="non-terminal residue" evidence="4">
    <location>
        <position position="1"/>
    </location>
</feature>
<dbReference type="PANTHER" id="PTHR45641">
    <property type="entry name" value="TETRATRICOPEPTIDE REPEAT PROTEIN (AFU_ORTHOLOGUE AFUA_6G03870)"/>
    <property type="match status" value="1"/>
</dbReference>
<dbReference type="Proteomes" id="UP000677228">
    <property type="component" value="Unassembled WGS sequence"/>
</dbReference>
<evidence type="ECO:0000256" key="2">
    <source>
        <dbReference type="ARBA" id="ARBA00022803"/>
    </source>
</evidence>
<accession>A0A8S2EHI5</accession>